<dbReference type="EMBL" id="AZCX01000004">
    <property type="protein sequence ID" value="KRK48138.1"/>
    <property type="molecule type" value="Genomic_DNA"/>
</dbReference>
<organism evidence="1 2">
    <name type="scientific">Secundilactobacillus kimchicus JCM 15530</name>
    <dbReference type="NCBI Taxonomy" id="1302272"/>
    <lineage>
        <taxon>Bacteria</taxon>
        <taxon>Bacillati</taxon>
        <taxon>Bacillota</taxon>
        <taxon>Bacilli</taxon>
        <taxon>Lactobacillales</taxon>
        <taxon>Lactobacillaceae</taxon>
        <taxon>Secundilactobacillus</taxon>
    </lineage>
</organism>
<dbReference type="RefSeq" id="WP_054660697.1">
    <property type="nucleotide sequence ID" value="NZ_AZCX01000004.1"/>
</dbReference>
<dbReference type="STRING" id="1302272.FC96_GL001870"/>
<keyword evidence="2" id="KW-1185">Reference proteome</keyword>
<dbReference type="AlphaFoldDB" id="A0A0R1HXJ9"/>
<name>A0A0R1HXJ9_9LACO</name>
<evidence type="ECO:0000313" key="1">
    <source>
        <dbReference type="EMBL" id="KRK48138.1"/>
    </source>
</evidence>
<proteinExistence type="predicted"/>
<gene>
    <name evidence="1" type="ORF">FC96_GL001870</name>
</gene>
<protein>
    <submittedName>
        <fullName evidence="1">Uncharacterized protein</fullName>
    </submittedName>
</protein>
<dbReference type="PATRIC" id="fig|1302272.5.peg.1898"/>
<comment type="caution">
    <text evidence="1">The sequence shown here is derived from an EMBL/GenBank/DDBJ whole genome shotgun (WGS) entry which is preliminary data.</text>
</comment>
<dbReference type="Proteomes" id="UP000050911">
    <property type="component" value="Unassembled WGS sequence"/>
</dbReference>
<evidence type="ECO:0000313" key="2">
    <source>
        <dbReference type="Proteomes" id="UP000050911"/>
    </source>
</evidence>
<reference evidence="1 2" key="1">
    <citation type="journal article" date="2015" name="Genome Announc.">
        <title>Expanding the biotechnology potential of lactobacilli through comparative genomics of 213 strains and associated genera.</title>
        <authorList>
            <person name="Sun Z."/>
            <person name="Harris H.M."/>
            <person name="McCann A."/>
            <person name="Guo C."/>
            <person name="Argimon S."/>
            <person name="Zhang W."/>
            <person name="Yang X."/>
            <person name="Jeffery I.B."/>
            <person name="Cooney J.C."/>
            <person name="Kagawa T.F."/>
            <person name="Liu W."/>
            <person name="Song Y."/>
            <person name="Salvetti E."/>
            <person name="Wrobel A."/>
            <person name="Rasinkangas P."/>
            <person name="Parkhill J."/>
            <person name="Rea M.C."/>
            <person name="O'Sullivan O."/>
            <person name="Ritari J."/>
            <person name="Douillard F.P."/>
            <person name="Paul Ross R."/>
            <person name="Yang R."/>
            <person name="Briner A.E."/>
            <person name="Felis G.E."/>
            <person name="de Vos W.M."/>
            <person name="Barrangou R."/>
            <person name="Klaenhammer T.R."/>
            <person name="Caufield P.W."/>
            <person name="Cui Y."/>
            <person name="Zhang H."/>
            <person name="O'Toole P.W."/>
        </authorList>
    </citation>
    <scope>NUCLEOTIDE SEQUENCE [LARGE SCALE GENOMIC DNA]</scope>
    <source>
        <strain evidence="1 2">JCM 15530</strain>
    </source>
</reference>
<sequence>MNDPQEQVLGWSRQANELIERYRQLAFGYRQLKRLKIKLDYQPKTSALEVTNFNRVVDQLADEYTAWNSAYTAFIEAVKALGNDKVDPMLREHAGYSLNRVTNYAKAQGELWNFA</sequence>
<accession>A0A0R1HXJ9</accession>